<organism evidence="3 4">
    <name type="scientific">Ceratodon purpureus</name>
    <name type="common">Fire moss</name>
    <name type="synonym">Dicranum purpureum</name>
    <dbReference type="NCBI Taxonomy" id="3225"/>
    <lineage>
        <taxon>Eukaryota</taxon>
        <taxon>Viridiplantae</taxon>
        <taxon>Streptophyta</taxon>
        <taxon>Embryophyta</taxon>
        <taxon>Bryophyta</taxon>
        <taxon>Bryophytina</taxon>
        <taxon>Bryopsida</taxon>
        <taxon>Dicranidae</taxon>
        <taxon>Pseudoditrichales</taxon>
        <taxon>Ditrichaceae</taxon>
        <taxon>Ceratodon</taxon>
    </lineage>
</organism>
<keyword evidence="4" id="KW-1185">Reference proteome</keyword>
<protein>
    <submittedName>
        <fullName evidence="3">Uncharacterized protein</fullName>
    </submittedName>
</protein>
<proteinExistence type="predicted"/>
<feature type="compositionally biased region" description="Basic and acidic residues" evidence="1">
    <location>
        <begin position="105"/>
        <end position="114"/>
    </location>
</feature>
<dbReference type="Proteomes" id="UP000822688">
    <property type="component" value="Chromosome 4"/>
</dbReference>
<reference evidence="3" key="1">
    <citation type="submission" date="2020-06" db="EMBL/GenBank/DDBJ databases">
        <title>WGS assembly of Ceratodon purpureus strain R40.</title>
        <authorList>
            <person name="Carey S.B."/>
            <person name="Jenkins J."/>
            <person name="Shu S."/>
            <person name="Lovell J.T."/>
            <person name="Sreedasyam A."/>
            <person name="Maumus F."/>
            <person name="Tiley G.P."/>
            <person name="Fernandez-Pozo N."/>
            <person name="Barry K."/>
            <person name="Chen C."/>
            <person name="Wang M."/>
            <person name="Lipzen A."/>
            <person name="Daum C."/>
            <person name="Saski C.A."/>
            <person name="Payton A.C."/>
            <person name="Mcbreen J.C."/>
            <person name="Conrad R.E."/>
            <person name="Kollar L.M."/>
            <person name="Olsson S."/>
            <person name="Huttunen S."/>
            <person name="Landis J.B."/>
            <person name="Wickett N.J."/>
            <person name="Johnson M.G."/>
            <person name="Rensing S.A."/>
            <person name="Grimwood J."/>
            <person name="Schmutz J."/>
            <person name="Mcdaniel S.F."/>
        </authorList>
    </citation>
    <scope>NUCLEOTIDE SEQUENCE</scope>
    <source>
        <strain evidence="3">R40</strain>
    </source>
</reference>
<evidence type="ECO:0000313" key="4">
    <source>
        <dbReference type="Proteomes" id="UP000822688"/>
    </source>
</evidence>
<dbReference type="EMBL" id="CM026424">
    <property type="protein sequence ID" value="KAG0580089.1"/>
    <property type="molecule type" value="Genomic_DNA"/>
</dbReference>
<evidence type="ECO:0000313" key="3">
    <source>
        <dbReference type="EMBL" id="KAG0580089.1"/>
    </source>
</evidence>
<evidence type="ECO:0000256" key="2">
    <source>
        <dbReference type="SAM" id="Phobius"/>
    </source>
</evidence>
<sequence>MISSVTMSSQNFLEPGAHYQMKSNLESKLLVLVRKIASSGVYYLILMWLIRTVVFVLWIGKCILIWLLRFSFLLIRECTRRYLSVALLQLTLTPWPSTRQAGTKPTEEKTRSVESVEDGPDAAPVEETTSPLLPIVVKDRMQIFEENLDLEDRERLLFEFDKIVAPQVSAFQLGEIIVPIDDTRQLATFLKLKLSETCNCQSLEDINAAICDAILNIRAEGTITNCVESWERNDNIKYAVIYIAARLHGDDNIHLVLVGRKVEHFLGSSEFRNRFNPPRTRKDKKEWQTWILAHLRSLRESAVDTAEELLALGPVYARMW</sequence>
<dbReference type="EMBL" id="CM026424">
    <property type="protein sequence ID" value="KAG0580088.1"/>
    <property type="molecule type" value="Genomic_DNA"/>
</dbReference>
<feature type="transmembrane region" description="Helical" evidence="2">
    <location>
        <begin position="55"/>
        <end position="75"/>
    </location>
</feature>
<feature type="region of interest" description="Disordered" evidence="1">
    <location>
        <begin position="98"/>
        <end position="125"/>
    </location>
</feature>
<evidence type="ECO:0000256" key="1">
    <source>
        <dbReference type="SAM" id="MobiDB-lite"/>
    </source>
</evidence>
<name>A0A8T0IAV4_CERPU</name>
<keyword evidence="2" id="KW-1133">Transmembrane helix</keyword>
<comment type="caution">
    <text evidence="3">The sequence shown here is derived from an EMBL/GenBank/DDBJ whole genome shotgun (WGS) entry which is preliminary data.</text>
</comment>
<dbReference type="AlphaFoldDB" id="A0A8T0IAV4"/>
<gene>
    <name evidence="3" type="ORF">KC19_4G145900</name>
</gene>
<keyword evidence="2" id="KW-0812">Transmembrane</keyword>
<accession>A0A8T0IAV4</accession>
<keyword evidence="2" id="KW-0472">Membrane</keyword>